<organism evidence="7 8">
    <name type="scientific">Pistricoccus aurantiacus</name>
    <dbReference type="NCBI Taxonomy" id="1883414"/>
    <lineage>
        <taxon>Bacteria</taxon>
        <taxon>Pseudomonadati</taxon>
        <taxon>Pseudomonadota</taxon>
        <taxon>Gammaproteobacteria</taxon>
        <taxon>Oceanospirillales</taxon>
        <taxon>Halomonadaceae</taxon>
        <taxon>Pistricoccus</taxon>
    </lineage>
</organism>
<dbReference type="PANTHER" id="PTHR30086:SF20">
    <property type="entry name" value="ARGININE EXPORTER PROTEIN ARGO-RELATED"/>
    <property type="match status" value="1"/>
</dbReference>
<dbReference type="PIRSF" id="PIRSF006324">
    <property type="entry name" value="LeuE"/>
    <property type="match status" value="1"/>
</dbReference>
<keyword evidence="3 6" id="KW-0812">Transmembrane</keyword>
<dbReference type="KEGG" id="paur:FGL86_16075"/>
<dbReference type="EMBL" id="CP042382">
    <property type="protein sequence ID" value="QEA40441.1"/>
    <property type="molecule type" value="Genomic_DNA"/>
</dbReference>
<feature type="transmembrane region" description="Helical" evidence="6">
    <location>
        <begin position="125"/>
        <end position="146"/>
    </location>
</feature>
<dbReference type="OrthoDB" id="9804822at2"/>
<protein>
    <submittedName>
        <fullName evidence="7">LysE family translocator</fullName>
    </submittedName>
</protein>
<evidence type="ECO:0000313" key="8">
    <source>
        <dbReference type="Proteomes" id="UP000321272"/>
    </source>
</evidence>
<name>A0A5B8SVI4_9GAMM</name>
<dbReference type="Proteomes" id="UP000321272">
    <property type="component" value="Chromosome"/>
</dbReference>
<accession>A0A5B8SVI4</accession>
<evidence type="ECO:0000256" key="1">
    <source>
        <dbReference type="ARBA" id="ARBA00004651"/>
    </source>
</evidence>
<dbReference type="PANTHER" id="PTHR30086">
    <property type="entry name" value="ARGININE EXPORTER PROTEIN ARGO"/>
    <property type="match status" value="1"/>
</dbReference>
<dbReference type="InterPro" id="IPR001123">
    <property type="entry name" value="LeuE-type"/>
</dbReference>
<keyword evidence="4 6" id="KW-1133">Transmembrane helix</keyword>
<evidence type="ECO:0000256" key="5">
    <source>
        <dbReference type="ARBA" id="ARBA00023136"/>
    </source>
</evidence>
<evidence type="ECO:0000313" key="7">
    <source>
        <dbReference type="EMBL" id="QEA40441.1"/>
    </source>
</evidence>
<sequence length="216" mass="23287">MWIDGQFWPFLLAITLLSMTPGVDTLLVIRNTSRGGVRDGVVTSLAICSGLFVHAAVSALGISLILLNSAWAFELLKLLGAGYLIWLGAQSLLSARRGAGLPVASVTSDGKASRRSLWLPLREGFLSNVLNPKTIVFYMAFLPQFIGPSDPPLLKSLWLASLHFLIANIWQIAIVLMIGRAGKWLAQRRVARGLNGLTGLMLVGFGLKLALAQRPG</sequence>
<keyword evidence="8" id="KW-1185">Reference proteome</keyword>
<gene>
    <name evidence="7" type="ORF">FGL86_16075</name>
</gene>
<dbReference type="GO" id="GO:0005886">
    <property type="term" value="C:plasma membrane"/>
    <property type="evidence" value="ECO:0007669"/>
    <property type="project" value="UniProtKB-SubCell"/>
</dbReference>
<feature type="transmembrane region" description="Helical" evidence="6">
    <location>
        <begin position="158"/>
        <end position="178"/>
    </location>
</feature>
<feature type="transmembrane region" description="Helical" evidence="6">
    <location>
        <begin position="71"/>
        <end position="89"/>
    </location>
</feature>
<evidence type="ECO:0000256" key="3">
    <source>
        <dbReference type="ARBA" id="ARBA00022692"/>
    </source>
</evidence>
<feature type="transmembrane region" description="Helical" evidence="6">
    <location>
        <begin position="6"/>
        <end position="29"/>
    </location>
</feature>
<feature type="transmembrane region" description="Helical" evidence="6">
    <location>
        <begin position="41"/>
        <end position="65"/>
    </location>
</feature>
<keyword evidence="5 6" id="KW-0472">Membrane</keyword>
<dbReference type="GO" id="GO:0015171">
    <property type="term" value="F:amino acid transmembrane transporter activity"/>
    <property type="evidence" value="ECO:0007669"/>
    <property type="project" value="TreeGrafter"/>
</dbReference>
<feature type="transmembrane region" description="Helical" evidence="6">
    <location>
        <begin position="190"/>
        <end position="211"/>
    </location>
</feature>
<reference evidence="7 8" key="1">
    <citation type="submission" date="2019-06" db="EMBL/GenBank/DDBJ databases">
        <title>Genome analyses of bacteria isolated from kimchi.</title>
        <authorList>
            <person name="Lee S."/>
            <person name="Ahn S."/>
            <person name="Roh S."/>
        </authorList>
    </citation>
    <scope>NUCLEOTIDE SEQUENCE [LARGE SCALE GENOMIC DNA]</scope>
    <source>
        <strain evidence="7 8">CBA4606</strain>
    </source>
</reference>
<proteinExistence type="predicted"/>
<keyword evidence="2" id="KW-1003">Cell membrane</keyword>
<evidence type="ECO:0000256" key="6">
    <source>
        <dbReference type="SAM" id="Phobius"/>
    </source>
</evidence>
<dbReference type="RefSeq" id="WP_147185709.1">
    <property type="nucleotide sequence ID" value="NZ_CP042382.1"/>
</dbReference>
<comment type="subcellular location">
    <subcellularLocation>
        <location evidence="1">Cell membrane</location>
        <topology evidence="1">Multi-pass membrane protein</topology>
    </subcellularLocation>
</comment>
<dbReference type="AlphaFoldDB" id="A0A5B8SVI4"/>
<dbReference type="Pfam" id="PF01810">
    <property type="entry name" value="LysE"/>
    <property type="match status" value="1"/>
</dbReference>
<evidence type="ECO:0000256" key="4">
    <source>
        <dbReference type="ARBA" id="ARBA00022989"/>
    </source>
</evidence>
<evidence type="ECO:0000256" key="2">
    <source>
        <dbReference type="ARBA" id="ARBA00022475"/>
    </source>
</evidence>